<reference evidence="2 3" key="1">
    <citation type="submission" date="2018-06" db="EMBL/GenBank/DDBJ databases">
        <authorList>
            <consortium name="Pathogen Informatics"/>
            <person name="Doyle S."/>
        </authorList>
    </citation>
    <scope>NUCLEOTIDE SEQUENCE [LARGE SCALE GENOMIC DNA]</scope>
    <source>
        <strain evidence="2 3">NCTC5053</strain>
    </source>
</reference>
<proteinExistence type="predicted"/>
<feature type="region of interest" description="Disordered" evidence="1">
    <location>
        <begin position="221"/>
        <end position="240"/>
    </location>
</feature>
<dbReference type="PIRSF" id="PIRSF016624">
    <property type="entry name" value="Mu_prophg_I"/>
    <property type="match status" value="1"/>
</dbReference>
<evidence type="ECO:0000256" key="1">
    <source>
        <dbReference type="SAM" id="MobiDB-lite"/>
    </source>
</evidence>
<dbReference type="AlphaFoldDB" id="A0A378C581"/>
<dbReference type="InterPro" id="IPR012106">
    <property type="entry name" value="Phage_Mu_Gp1"/>
</dbReference>
<sequence>MGLFAVDVEWTDAAAAAIDAGEYKFISPVFLYDATGLVTTLINAALTNTPALDGMDEAMLAAASLLAATSTEDTTMDELLEQLRWFLGLPLSSTEADILKRAARSSLTKLRLRTVRLPLVLPGLNGLEASVAALTSQVENPDPALWVSVDVMNQAIEQARASGEEQIAQLTLQQSSELIQAALSDGRLLPAQKGWAEALAKSSPDKLRDHLSKQPRIAALTTTQTGGRPPAGLPSRAVDAPDDELNPAVLSVMGLNPNDFIEGNSNV</sequence>
<dbReference type="EMBL" id="UGMN01000004">
    <property type="protein sequence ID" value="STV62044.1"/>
    <property type="molecule type" value="Genomic_DNA"/>
</dbReference>
<accession>A0A378C581</accession>
<organism evidence="2 3">
    <name type="scientific">Klebsiella pneumoniae</name>
    <dbReference type="NCBI Taxonomy" id="573"/>
    <lineage>
        <taxon>Bacteria</taxon>
        <taxon>Pseudomonadati</taxon>
        <taxon>Pseudomonadota</taxon>
        <taxon>Gammaproteobacteria</taxon>
        <taxon>Enterobacterales</taxon>
        <taxon>Enterobacteriaceae</taxon>
        <taxon>Klebsiella/Raoultella group</taxon>
        <taxon>Klebsiella</taxon>
        <taxon>Klebsiella pneumoniae complex</taxon>
    </lineage>
</organism>
<dbReference type="Proteomes" id="UP000254387">
    <property type="component" value="Unassembled WGS sequence"/>
</dbReference>
<name>A0A378C581_KLEPN</name>
<evidence type="ECO:0000313" key="3">
    <source>
        <dbReference type="Proteomes" id="UP000254387"/>
    </source>
</evidence>
<protein>
    <submittedName>
        <fullName evidence="2">Mu-like prophage I protein</fullName>
    </submittedName>
</protein>
<gene>
    <name evidence="2" type="ORF">NCTC5053_06545</name>
</gene>
<evidence type="ECO:0000313" key="2">
    <source>
        <dbReference type="EMBL" id="STV62044.1"/>
    </source>
</evidence>
<dbReference type="Pfam" id="PF10123">
    <property type="entry name" value="Mu-like_Pro"/>
    <property type="match status" value="1"/>
</dbReference>